<keyword evidence="6 14" id="KW-0812">Transmembrane</keyword>
<feature type="transmembrane region" description="Helical" evidence="14">
    <location>
        <begin position="101"/>
        <end position="121"/>
    </location>
</feature>
<protein>
    <recommendedName>
        <fullName evidence="4 14">Very-long-chain (3R)-3-hydroxyacyl-CoA dehydratase</fullName>
        <ecNumber evidence="4 14">4.2.1.134</ecNumber>
    </recommendedName>
</protein>
<comment type="similarity">
    <text evidence="3 14">Belongs to the very long-chain fatty acids dehydratase HACD family.</text>
</comment>
<organism evidence="15 16">
    <name type="scientific">Riccia sorocarpa</name>
    <dbReference type="NCBI Taxonomy" id="122646"/>
    <lineage>
        <taxon>Eukaryota</taxon>
        <taxon>Viridiplantae</taxon>
        <taxon>Streptophyta</taxon>
        <taxon>Embryophyta</taxon>
        <taxon>Marchantiophyta</taxon>
        <taxon>Marchantiopsida</taxon>
        <taxon>Marchantiidae</taxon>
        <taxon>Marchantiales</taxon>
        <taxon>Ricciaceae</taxon>
        <taxon>Riccia</taxon>
    </lineage>
</organism>
<evidence type="ECO:0000256" key="8">
    <source>
        <dbReference type="ARBA" id="ARBA00022989"/>
    </source>
</evidence>
<evidence type="ECO:0000256" key="3">
    <source>
        <dbReference type="ARBA" id="ARBA00007811"/>
    </source>
</evidence>
<comment type="caution">
    <text evidence="15">The sequence shown here is derived from an EMBL/GenBank/DDBJ whole genome shotgun (WGS) entry which is preliminary data.</text>
</comment>
<feature type="transmembrane region" description="Helical" evidence="14">
    <location>
        <begin position="12"/>
        <end position="32"/>
    </location>
</feature>
<evidence type="ECO:0000256" key="11">
    <source>
        <dbReference type="ARBA" id="ARBA00023160"/>
    </source>
</evidence>
<evidence type="ECO:0000256" key="13">
    <source>
        <dbReference type="ARBA" id="ARBA00036671"/>
    </source>
</evidence>
<evidence type="ECO:0000256" key="12">
    <source>
        <dbReference type="ARBA" id="ARBA00023239"/>
    </source>
</evidence>
<dbReference type="PANTHER" id="PTHR11035">
    <property type="entry name" value="VERY-LONG-CHAIN (3R)-3-HYDROXYACYL-COA DEHYDRATASE"/>
    <property type="match status" value="1"/>
</dbReference>
<evidence type="ECO:0000256" key="14">
    <source>
        <dbReference type="RuleBase" id="RU363109"/>
    </source>
</evidence>
<comment type="caution">
    <text evidence="14">Lacks conserved residue(s) required for the propagation of feature annotation.</text>
</comment>
<evidence type="ECO:0000313" key="16">
    <source>
        <dbReference type="Proteomes" id="UP001633002"/>
    </source>
</evidence>
<evidence type="ECO:0000256" key="5">
    <source>
        <dbReference type="ARBA" id="ARBA00022516"/>
    </source>
</evidence>
<dbReference type="GO" id="GO:0005789">
    <property type="term" value="C:endoplasmic reticulum membrane"/>
    <property type="evidence" value="ECO:0007669"/>
    <property type="project" value="UniProtKB-SubCell"/>
</dbReference>
<evidence type="ECO:0000256" key="6">
    <source>
        <dbReference type="ARBA" id="ARBA00022692"/>
    </source>
</evidence>
<dbReference type="Pfam" id="PF04387">
    <property type="entry name" value="PTPLA"/>
    <property type="match status" value="1"/>
</dbReference>
<dbReference type="PANTHER" id="PTHR11035:SF3">
    <property type="entry name" value="VERY-LONG-CHAIN (3R)-3-HYDROXYACYL-COA DEHYDRATASE"/>
    <property type="match status" value="1"/>
</dbReference>
<comment type="pathway">
    <text evidence="2 14">Lipid metabolism; fatty acid biosynthesis.</text>
</comment>
<name>A0ABD3HMG9_9MARC</name>
<keyword evidence="7 14" id="KW-0276">Fatty acid metabolism</keyword>
<evidence type="ECO:0000256" key="7">
    <source>
        <dbReference type="ARBA" id="ARBA00022832"/>
    </source>
</evidence>
<keyword evidence="12 14" id="KW-0456">Lyase</keyword>
<evidence type="ECO:0000313" key="15">
    <source>
        <dbReference type="EMBL" id="KAL3691574.1"/>
    </source>
</evidence>
<keyword evidence="11 14" id="KW-0275">Fatty acid biosynthesis</keyword>
<reference evidence="15 16" key="1">
    <citation type="submission" date="2024-09" db="EMBL/GenBank/DDBJ databases">
        <title>Chromosome-scale assembly of Riccia sorocarpa.</title>
        <authorList>
            <person name="Paukszto L."/>
        </authorList>
    </citation>
    <scope>NUCLEOTIDE SEQUENCE [LARGE SCALE GENOMIC DNA]</scope>
    <source>
        <strain evidence="15">LP-2024</strain>
        <tissue evidence="15">Aerial parts of the thallus</tissue>
    </source>
</reference>
<gene>
    <name evidence="15" type="ORF">R1sor_005225</name>
</gene>
<comment type="function">
    <text evidence="14">Catalyzes the third of the four reactions of the long-chain fatty acids elongation cycle. This endoplasmic reticulum-bound enzymatic process, allows the addition of two carbons to the chain of long- and very long-chain fatty acids/VLCFAs per cycle. This enzyme catalyzes the dehydration of the 3-hydroxyacyl-CoA intermediate into trans-2,3-enoyl-CoA, within each cycle of fatty acid elongation. Thereby, it participates to the production of VLCFAs of different chain lengths that are involved in multiple biological processes as precursors of membrane lipids and lipid mediators.</text>
</comment>
<feature type="transmembrane region" description="Helical" evidence="14">
    <location>
        <begin position="142"/>
        <end position="164"/>
    </location>
</feature>
<accession>A0ABD3HMG9</accession>
<proteinExistence type="inferred from homology"/>
<dbReference type="GO" id="GO:0102158">
    <property type="term" value="F:very-long-chain (3R)-3-hydroxyacyl-CoA dehydratase activity"/>
    <property type="evidence" value="ECO:0007669"/>
    <property type="project" value="UniProtKB-EC"/>
</dbReference>
<evidence type="ECO:0000256" key="9">
    <source>
        <dbReference type="ARBA" id="ARBA00023098"/>
    </source>
</evidence>
<keyword evidence="10 14" id="KW-0472">Membrane</keyword>
<keyword evidence="8 14" id="KW-1133">Transmembrane helix</keyword>
<keyword evidence="5 14" id="KW-0444">Lipid biosynthesis</keyword>
<dbReference type="EMBL" id="JBJQOH010000003">
    <property type="protein sequence ID" value="KAL3691574.1"/>
    <property type="molecule type" value="Genomic_DNA"/>
</dbReference>
<keyword evidence="14" id="KW-0256">Endoplasmic reticulum</keyword>
<feature type="transmembrane region" description="Helical" evidence="14">
    <location>
        <begin position="179"/>
        <end position="199"/>
    </location>
</feature>
<keyword evidence="9 14" id="KW-0443">Lipid metabolism</keyword>
<dbReference type="GO" id="GO:0006633">
    <property type="term" value="P:fatty acid biosynthetic process"/>
    <property type="evidence" value="ECO:0007669"/>
    <property type="project" value="UniProtKB-KW"/>
</dbReference>
<dbReference type="InterPro" id="IPR007482">
    <property type="entry name" value="Tyr_Pase-like_PTPLA"/>
</dbReference>
<dbReference type="Proteomes" id="UP001633002">
    <property type="component" value="Unassembled WGS sequence"/>
</dbReference>
<evidence type="ECO:0000256" key="10">
    <source>
        <dbReference type="ARBA" id="ARBA00023136"/>
    </source>
</evidence>
<keyword evidence="16" id="KW-1185">Reference proteome</keyword>
<comment type="catalytic activity">
    <reaction evidence="13 14">
        <text>a very-long-chain (3R)-3-hydroxyacyl-CoA = a very-long-chain (2E)-enoyl-CoA + H2O</text>
        <dbReference type="Rhea" id="RHEA:45812"/>
        <dbReference type="ChEBI" id="CHEBI:15377"/>
        <dbReference type="ChEBI" id="CHEBI:83728"/>
        <dbReference type="ChEBI" id="CHEBI:85440"/>
        <dbReference type="EC" id="4.2.1.134"/>
    </reaction>
</comment>
<evidence type="ECO:0000256" key="2">
    <source>
        <dbReference type="ARBA" id="ARBA00005194"/>
    </source>
</evidence>
<comment type="subcellular location">
    <subcellularLocation>
        <location evidence="14">Endoplasmic reticulum membrane</location>
        <topology evidence="14">Multi-pass membrane protein</topology>
    </subcellularLocation>
    <subcellularLocation>
        <location evidence="1">Membrane</location>
        <topology evidence="1">Multi-pass membrane protein</topology>
    </subcellularLocation>
</comment>
<sequence>MAGEGSTLRWLYLSTYNVVLFFGWSQILYRAVNALSTGGTKSVYAAVEKPLQIWQSAALLEIFNSIVGIVRSPVMATLPQIASRIYVTWAILYSFPETQEHWLVTSLILSWGVTEVIRYFFFALRETFGVNSSLLTSIRYSTFFVLYPTGIFSEVGLIYIALPFIKGSNLDKAPLSNKILYGVALIALVLYIPGSPYMYTHMMSQRKRAFSKKKKQ</sequence>
<evidence type="ECO:0000256" key="4">
    <source>
        <dbReference type="ARBA" id="ARBA00013122"/>
    </source>
</evidence>
<dbReference type="AlphaFoldDB" id="A0ABD3HMG9"/>
<evidence type="ECO:0000256" key="1">
    <source>
        <dbReference type="ARBA" id="ARBA00004141"/>
    </source>
</evidence>
<dbReference type="EC" id="4.2.1.134" evidence="4 14"/>